<evidence type="ECO:0000313" key="1">
    <source>
        <dbReference type="EMBL" id="KAK3711682.1"/>
    </source>
</evidence>
<dbReference type="Proteomes" id="UP001281147">
    <property type="component" value="Unassembled WGS sequence"/>
</dbReference>
<name>A0ACC3NAJ3_9PEZI</name>
<dbReference type="EMBL" id="JAUTXU010000074">
    <property type="protein sequence ID" value="KAK3711682.1"/>
    <property type="molecule type" value="Genomic_DNA"/>
</dbReference>
<accession>A0ACC3NAJ3</accession>
<sequence length="403" mass="44857">MGPPPPFRVEQWMDEHETTAKYNLAETCCASISIDELVSFSEHKETKVSDVLDSSLIQTYGEIRGSSALRDNLSRLYSSKAGSPLPPERILITPGAIAANHLAFYALLGPGDHVICHYPTYQQLYTVPASLGAEVDLWKSKEDNKWLPDYDELAAMVKDNTKMIILNNPQNPTGAILPKSLMVNLVDLAKEKGITILSDEVYRPLFHGITPLNKDFPPSILSLGYANTIATGSMSKAYSLAGIRTGWIASRNQDIIEKCQVARDYTTISVSQLDQSVASFALSPDTIHSLLGRNIQLAKTNLELVDRFVIKHDEFCSYVRPVAGTTAFIKFERDGKPIHAETFCKAVHEKTGVMLLPGDVGFGEEFRGYVRMGYVNRTETVKEGLEELRKFMRKEYDDLPVCD</sequence>
<gene>
    <name evidence="1" type="ORF">LTR37_009458</name>
</gene>
<keyword evidence="2" id="KW-1185">Reference proteome</keyword>
<reference evidence="1" key="1">
    <citation type="submission" date="2023-07" db="EMBL/GenBank/DDBJ databases">
        <title>Black Yeasts Isolated from many extreme environments.</title>
        <authorList>
            <person name="Coleine C."/>
            <person name="Stajich J.E."/>
            <person name="Selbmann L."/>
        </authorList>
    </citation>
    <scope>NUCLEOTIDE SEQUENCE</scope>
    <source>
        <strain evidence="1">CCFEE 5714</strain>
    </source>
</reference>
<proteinExistence type="predicted"/>
<evidence type="ECO:0000313" key="2">
    <source>
        <dbReference type="Proteomes" id="UP001281147"/>
    </source>
</evidence>
<protein>
    <submittedName>
        <fullName evidence="1">Uncharacterized protein</fullName>
    </submittedName>
</protein>
<organism evidence="1 2">
    <name type="scientific">Vermiconidia calcicola</name>
    <dbReference type="NCBI Taxonomy" id="1690605"/>
    <lineage>
        <taxon>Eukaryota</taxon>
        <taxon>Fungi</taxon>
        <taxon>Dikarya</taxon>
        <taxon>Ascomycota</taxon>
        <taxon>Pezizomycotina</taxon>
        <taxon>Dothideomycetes</taxon>
        <taxon>Dothideomycetidae</taxon>
        <taxon>Mycosphaerellales</taxon>
        <taxon>Extremaceae</taxon>
        <taxon>Vermiconidia</taxon>
    </lineage>
</organism>
<comment type="caution">
    <text evidence="1">The sequence shown here is derived from an EMBL/GenBank/DDBJ whole genome shotgun (WGS) entry which is preliminary data.</text>
</comment>